<dbReference type="AlphaFoldDB" id="A0AAD7DFL0"/>
<feature type="non-terminal residue" evidence="1">
    <location>
        <position position="1"/>
    </location>
</feature>
<keyword evidence="2" id="KW-1185">Reference proteome</keyword>
<comment type="caution">
    <text evidence="1">The sequence shown here is derived from an EMBL/GenBank/DDBJ whole genome shotgun (WGS) entry which is preliminary data.</text>
</comment>
<gene>
    <name evidence="1" type="ORF">B0H17DRAFT_893088</name>
</gene>
<organism evidence="1 2">
    <name type="scientific">Mycena rosella</name>
    <name type="common">Pink bonnet</name>
    <name type="synonym">Agaricus rosellus</name>
    <dbReference type="NCBI Taxonomy" id="1033263"/>
    <lineage>
        <taxon>Eukaryota</taxon>
        <taxon>Fungi</taxon>
        <taxon>Dikarya</taxon>
        <taxon>Basidiomycota</taxon>
        <taxon>Agaricomycotina</taxon>
        <taxon>Agaricomycetes</taxon>
        <taxon>Agaricomycetidae</taxon>
        <taxon>Agaricales</taxon>
        <taxon>Marasmiineae</taxon>
        <taxon>Mycenaceae</taxon>
        <taxon>Mycena</taxon>
    </lineage>
</organism>
<evidence type="ECO:0000313" key="2">
    <source>
        <dbReference type="Proteomes" id="UP001221757"/>
    </source>
</evidence>
<protein>
    <submittedName>
        <fullName evidence="1">Uncharacterized protein</fullName>
    </submittedName>
</protein>
<feature type="non-terminal residue" evidence="1">
    <location>
        <position position="137"/>
    </location>
</feature>
<accession>A0AAD7DFL0</accession>
<reference evidence="1" key="1">
    <citation type="submission" date="2023-03" db="EMBL/GenBank/DDBJ databases">
        <title>Massive genome expansion in bonnet fungi (Mycena s.s.) driven by repeated elements and novel gene families across ecological guilds.</title>
        <authorList>
            <consortium name="Lawrence Berkeley National Laboratory"/>
            <person name="Harder C.B."/>
            <person name="Miyauchi S."/>
            <person name="Viragh M."/>
            <person name="Kuo A."/>
            <person name="Thoen E."/>
            <person name="Andreopoulos B."/>
            <person name="Lu D."/>
            <person name="Skrede I."/>
            <person name="Drula E."/>
            <person name="Henrissat B."/>
            <person name="Morin E."/>
            <person name="Kohler A."/>
            <person name="Barry K."/>
            <person name="LaButti K."/>
            <person name="Morin E."/>
            <person name="Salamov A."/>
            <person name="Lipzen A."/>
            <person name="Mereny Z."/>
            <person name="Hegedus B."/>
            <person name="Baldrian P."/>
            <person name="Stursova M."/>
            <person name="Weitz H."/>
            <person name="Taylor A."/>
            <person name="Grigoriev I.V."/>
            <person name="Nagy L.G."/>
            <person name="Martin F."/>
            <person name="Kauserud H."/>
        </authorList>
    </citation>
    <scope>NUCLEOTIDE SEQUENCE</scope>
    <source>
        <strain evidence="1">CBHHK067</strain>
    </source>
</reference>
<evidence type="ECO:0000313" key="1">
    <source>
        <dbReference type="EMBL" id="KAJ7690551.1"/>
    </source>
</evidence>
<sequence>IHLPRSVFSHRQLDIFLWLLKVNQDDDDPSVKAIQNLNAAFQKMCGIDSIPYNALSGTNDMSTACPRLSQASHKLHREMANPSVRPHLSFYPEDSGPKLSEARKGWLRELPDAQTTPMLRIGQGDYFIHEPAMLSNG</sequence>
<dbReference type="Proteomes" id="UP001221757">
    <property type="component" value="Unassembled WGS sequence"/>
</dbReference>
<dbReference type="EMBL" id="JARKIE010000064">
    <property type="protein sequence ID" value="KAJ7690551.1"/>
    <property type="molecule type" value="Genomic_DNA"/>
</dbReference>
<name>A0AAD7DFL0_MYCRO</name>
<proteinExistence type="predicted"/>